<name>A0ABQ5I5M7_9ASTR</name>
<keyword evidence="3" id="KW-1185">Reference proteome</keyword>
<dbReference type="Proteomes" id="UP001151760">
    <property type="component" value="Unassembled WGS sequence"/>
</dbReference>
<feature type="compositionally biased region" description="Polar residues" evidence="1">
    <location>
        <begin position="170"/>
        <end position="183"/>
    </location>
</feature>
<evidence type="ECO:0000313" key="2">
    <source>
        <dbReference type="EMBL" id="GJT94657.1"/>
    </source>
</evidence>
<feature type="compositionally biased region" description="Low complexity" evidence="1">
    <location>
        <begin position="160"/>
        <end position="169"/>
    </location>
</feature>
<reference evidence="2" key="1">
    <citation type="journal article" date="2022" name="Int. J. Mol. Sci.">
        <title>Draft Genome of Tanacetum Coccineum: Genomic Comparison of Closely Related Tanacetum-Family Plants.</title>
        <authorList>
            <person name="Yamashiro T."/>
            <person name="Shiraishi A."/>
            <person name="Nakayama K."/>
            <person name="Satake H."/>
        </authorList>
    </citation>
    <scope>NUCLEOTIDE SEQUENCE</scope>
</reference>
<protein>
    <submittedName>
        <fullName evidence="2">Uncharacterized protein</fullName>
    </submittedName>
</protein>
<sequence>MSENEDKYHDTVIDLEAKAKKNEDVVLKFGNALQGMFMLGPKPMSLYDLNSKHGLRYTNPYTLKKAISQNLKLYDASCLDDLKIHMNIRDTEDILDDSTKSQMKMKNKMKDPIAIEKKQNVCSIDYKRLNALYEDFVPQKEHSAEQKYFPSSFISSEYSLNASSPYSSSETKPTMTQMPSANSMKLDLNKMENDF</sequence>
<evidence type="ECO:0000256" key="1">
    <source>
        <dbReference type="SAM" id="MobiDB-lite"/>
    </source>
</evidence>
<gene>
    <name evidence="2" type="ORF">Tco_1090175</name>
</gene>
<feature type="region of interest" description="Disordered" evidence="1">
    <location>
        <begin position="160"/>
        <end position="195"/>
    </location>
</feature>
<comment type="caution">
    <text evidence="2">The sequence shown here is derived from an EMBL/GenBank/DDBJ whole genome shotgun (WGS) entry which is preliminary data.</text>
</comment>
<proteinExistence type="predicted"/>
<accession>A0ABQ5I5M7</accession>
<organism evidence="2 3">
    <name type="scientific">Tanacetum coccineum</name>
    <dbReference type="NCBI Taxonomy" id="301880"/>
    <lineage>
        <taxon>Eukaryota</taxon>
        <taxon>Viridiplantae</taxon>
        <taxon>Streptophyta</taxon>
        <taxon>Embryophyta</taxon>
        <taxon>Tracheophyta</taxon>
        <taxon>Spermatophyta</taxon>
        <taxon>Magnoliopsida</taxon>
        <taxon>eudicotyledons</taxon>
        <taxon>Gunneridae</taxon>
        <taxon>Pentapetalae</taxon>
        <taxon>asterids</taxon>
        <taxon>campanulids</taxon>
        <taxon>Asterales</taxon>
        <taxon>Asteraceae</taxon>
        <taxon>Asteroideae</taxon>
        <taxon>Anthemideae</taxon>
        <taxon>Anthemidinae</taxon>
        <taxon>Tanacetum</taxon>
    </lineage>
</organism>
<evidence type="ECO:0000313" key="3">
    <source>
        <dbReference type="Proteomes" id="UP001151760"/>
    </source>
</evidence>
<reference evidence="2" key="2">
    <citation type="submission" date="2022-01" db="EMBL/GenBank/DDBJ databases">
        <authorList>
            <person name="Yamashiro T."/>
            <person name="Shiraishi A."/>
            <person name="Satake H."/>
            <person name="Nakayama K."/>
        </authorList>
    </citation>
    <scope>NUCLEOTIDE SEQUENCE</scope>
</reference>
<dbReference type="EMBL" id="BQNB010020317">
    <property type="protein sequence ID" value="GJT94657.1"/>
    <property type="molecule type" value="Genomic_DNA"/>
</dbReference>